<feature type="compositionally biased region" description="Basic and acidic residues" evidence="1">
    <location>
        <begin position="110"/>
        <end position="126"/>
    </location>
</feature>
<sequence>MTREAVLEIWKKNINPGISNGLSTVITPENEAENIKRADELYDTFNFKPQPQLTYNLQLAPIQPSSRADSDKTFDLSKIAEILNKLEAKMASFEKKLDKPRNNNNTSSSKKYDRSSSSKYQQKKETQETRYTEGMCYYHRRYAEEAKNPCQLWKRQPVDLLLVFAYTSTTTEADTPISRIQAPKFLCYQYPSFQKRSSHQSSSKQLTNVPYPILGADFVHHFDLLIDLGQAVLRTRQNLVFARGKSLPSPPNNISLLSQSHAFYDILSQFPTTYDSQFRQAISESPNPLIMDTSGPRVLAILSDWPLYTVDIKIYLKNINTKKFAYSNGNIR</sequence>
<evidence type="ECO:0000313" key="2">
    <source>
        <dbReference type="EMBL" id="KAL3389568.1"/>
    </source>
</evidence>
<dbReference type="AlphaFoldDB" id="A0ABD2W9K6"/>
<feature type="region of interest" description="Disordered" evidence="1">
    <location>
        <begin position="94"/>
        <end position="126"/>
    </location>
</feature>
<protein>
    <submittedName>
        <fullName evidence="2">Uncharacterized protein</fullName>
    </submittedName>
</protein>
<evidence type="ECO:0000313" key="3">
    <source>
        <dbReference type="Proteomes" id="UP001627154"/>
    </source>
</evidence>
<accession>A0ABD2W9K6</accession>
<dbReference type="Proteomes" id="UP001627154">
    <property type="component" value="Unassembled WGS sequence"/>
</dbReference>
<dbReference type="EMBL" id="JBJJXI010000123">
    <property type="protein sequence ID" value="KAL3389568.1"/>
    <property type="molecule type" value="Genomic_DNA"/>
</dbReference>
<name>A0ABD2W9K6_9HYME</name>
<gene>
    <name evidence="2" type="ORF">TKK_015775</name>
</gene>
<comment type="caution">
    <text evidence="2">The sequence shown here is derived from an EMBL/GenBank/DDBJ whole genome shotgun (WGS) entry which is preliminary data.</text>
</comment>
<reference evidence="2 3" key="1">
    <citation type="journal article" date="2024" name="bioRxiv">
        <title>A reference genome for Trichogramma kaykai: A tiny desert-dwelling parasitoid wasp with competing sex-ratio distorters.</title>
        <authorList>
            <person name="Culotta J."/>
            <person name="Lindsey A.R."/>
        </authorList>
    </citation>
    <scope>NUCLEOTIDE SEQUENCE [LARGE SCALE GENOMIC DNA]</scope>
    <source>
        <strain evidence="2 3">KSX58</strain>
    </source>
</reference>
<organism evidence="2 3">
    <name type="scientific">Trichogramma kaykai</name>
    <dbReference type="NCBI Taxonomy" id="54128"/>
    <lineage>
        <taxon>Eukaryota</taxon>
        <taxon>Metazoa</taxon>
        <taxon>Ecdysozoa</taxon>
        <taxon>Arthropoda</taxon>
        <taxon>Hexapoda</taxon>
        <taxon>Insecta</taxon>
        <taxon>Pterygota</taxon>
        <taxon>Neoptera</taxon>
        <taxon>Endopterygota</taxon>
        <taxon>Hymenoptera</taxon>
        <taxon>Apocrita</taxon>
        <taxon>Proctotrupomorpha</taxon>
        <taxon>Chalcidoidea</taxon>
        <taxon>Trichogrammatidae</taxon>
        <taxon>Trichogramma</taxon>
    </lineage>
</organism>
<proteinExistence type="predicted"/>
<keyword evidence="3" id="KW-1185">Reference proteome</keyword>
<evidence type="ECO:0000256" key="1">
    <source>
        <dbReference type="SAM" id="MobiDB-lite"/>
    </source>
</evidence>